<protein>
    <recommendedName>
        <fullName evidence="4">DUF624 domain-containing protein</fullName>
    </recommendedName>
</protein>
<gene>
    <name evidence="2" type="ORF">HMPREF9088_0671</name>
</gene>
<feature type="transmembrane region" description="Helical" evidence="1">
    <location>
        <begin position="116"/>
        <end position="139"/>
    </location>
</feature>
<dbReference type="eggNOG" id="COG5578">
    <property type="taxonomic scope" value="Bacteria"/>
</dbReference>
<keyword evidence="1" id="KW-0812">Transmembrane</keyword>
<dbReference type="Proteomes" id="UP000010296">
    <property type="component" value="Unassembled WGS sequence"/>
</dbReference>
<dbReference type="Pfam" id="PF04854">
    <property type="entry name" value="DUF624"/>
    <property type="match status" value="1"/>
</dbReference>
<keyword evidence="3" id="KW-1185">Reference proteome</keyword>
<organism evidence="2 3">
    <name type="scientific">Enterococcus italicus (strain DSM 15952 / CCUG 50447 / LMG 22039 / TP 1.5)</name>
    <dbReference type="NCBI Taxonomy" id="888064"/>
    <lineage>
        <taxon>Bacteria</taxon>
        <taxon>Bacillati</taxon>
        <taxon>Bacillota</taxon>
        <taxon>Bacilli</taxon>
        <taxon>Lactobacillales</taxon>
        <taxon>Enterococcaceae</taxon>
        <taxon>Enterococcus</taxon>
    </lineage>
</organism>
<dbReference type="HOGENOM" id="CLU_081578_2_0_9"/>
<accession>E6LE81</accession>
<dbReference type="InterPro" id="IPR006938">
    <property type="entry name" value="DUF624"/>
</dbReference>
<evidence type="ECO:0000313" key="2">
    <source>
        <dbReference type="EMBL" id="EFU74495.1"/>
    </source>
</evidence>
<dbReference type="STRING" id="888064.HMPREF9088_0671"/>
<comment type="caution">
    <text evidence="2">The sequence shown here is derived from an EMBL/GenBank/DDBJ whole genome shotgun (WGS) entry which is preliminary data.</text>
</comment>
<feature type="transmembrane region" description="Helical" evidence="1">
    <location>
        <begin position="160"/>
        <end position="183"/>
    </location>
</feature>
<feature type="transmembrane region" description="Helical" evidence="1">
    <location>
        <begin position="90"/>
        <end position="110"/>
    </location>
</feature>
<feature type="transmembrane region" description="Helical" evidence="1">
    <location>
        <begin position="31"/>
        <end position="62"/>
    </location>
</feature>
<proteinExistence type="predicted"/>
<evidence type="ECO:0008006" key="4">
    <source>
        <dbReference type="Google" id="ProtNLM"/>
    </source>
</evidence>
<keyword evidence="1" id="KW-0472">Membrane</keyword>
<name>E6LE81_ENTI1</name>
<dbReference type="EMBL" id="AEPV01000025">
    <property type="protein sequence ID" value="EFU74495.1"/>
    <property type="molecule type" value="Genomic_DNA"/>
</dbReference>
<keyword evidence="1" id="KW-1133">Transmembrane helix</keyword>
<feature type="transmembrane region" description="Helical" evidence="1">
    <location>
        <begin position="189"/>
        <end position="214"/>
    </location>
</feature>
<evidence type="ECO:0000313" key="3">
    <source>
        <dbReference type="Proteomes" id="UP000010296"/>
    </source>
</evidence>
<dbReference type="AlphaFoldDB" id="E6LE81"/>
<reference evidence="2 3" key="1">
    <citation type="submission" date="2010-12" db="EMBL/GenBank/DDBJ databases">
        <authorList>
            <person name="Muzny D."/>
            <person name="Qin X."/>
            <person name="Deng J."/>
            <person name="Jiang H."/>
            <person name="Liu Y."/>
            <person name="Qu J."/>
            <person name="Song X.-Z."/>
            <person name="Zhang L."/>
            <person name="Thornton R."/>
            <person name="Coyle M."/>
            <person name="Francisco L."/>
            <person name="Jackson L."/>
            <person name="Javaid M."/>
            <person name="Korchina V."/>
            <person name="Kovar C."/>
            <person name="Mata R."/>
            <person name="Mathew T."/>
            <person name="Ngo R."/>
            <person name="Nguyen L."/>
            <person name="Nguyen N."/>
            <person name="Okwuonu G."/>
            <person name="Ongeri F."/>
            <person name="Pham C."/>
            <person name="Simmons D."/>
            <person name="Wilczek-Boney K."/>
            <person name="Hale W."/>
            <person name="Jakkamsetti A."/>
            <person name="Pham P."/>
            <person name="Ruth R."/>
            <person name="San Lucas F."/>
            <person name="Warren J."/>
            <person name="Zhang J."/>
            <person name="Zhao Z."/>
            <person name="Zhou C."/>
            <person name="Zhu D."/>
            <person name="Lee S."/>
            <person name="Bess C."/>
            <person name="Blankenburg K."/>
            <person name="Forbes L."/>
            <person name="Fu Q."/>
            <person name="Gubbala S."/>
            <person name="Hirani K."/>
            <person name="Jayaseelan J.C."/>
            <person name="Lara F."/>
            <person name="Munidasa M."/>
            <person name="Palculict T."/>
            <person name="Patil S."/>
            <person name="Pu L.-L."/>
            <person name="Saada N."/>
            <person name="Tang L."/>
            <person name="Weissenberger G."/>
            <person name="Zhu Y."/>
            <person name="Hemphill L."/>
            <person name="Shang Y."/>
            <person name="Youmans B."/>
            <person name="Ayvaz T."/>
            <person name="Ross M."/>
            <person name="Santibanez J."/>
            <person name="Aqrawi P."/>
            <person name="Gross S."/>
            <person name="Joshi V."/>
            <person name="Fowler G."/>
            <person name="Nazareth L."/>
            <person name="Reid J."/>
            <person name="Worley K."/>
            <person name="Petrosino J."/>
            <person name="Highlander S."/>
            <person name="Gibbs R."/>
        </authorList>
    </citation>
    <scope>NUCLEOTIDE SEQUENCE [LARGE SCALE GENOMIC DNA]</scope>
    <source>
        <strain evidence="3">DSM 15952 / CCUG 50447 / LMG 22039 / TP 1.5</strain>
    </source>
</reference>
<evidence type="ECO:0000256" key="1">
    <source>
        <dbReference type="SAM" id="Phobius"/>
    </source>
</evidence>
<dbReference type="OrthoDB" id="9814991at2"/>
<sequence length="223" mass="25530">MCQNEMRRKEVKNVDRFFDVGGPVYRVLAKIWGLMVLNFCILITSLPLVTTGVSLSAAYTVCFKMHEKNDMQVTKNYFVAFKQNFKQSMVFSMIQSLLSVLFIVDGWYFVQTFHGITLPMVGVGVTALFILFITQYLYAYIARYQDSLKNSLVNSLKLTVMNVFTSILLAGMSIGVIALMFLSSNLFVFILYMSVFIGIAFMIFLKSFLLLGIFKKYEKIKEI</sequence>